<dbReference type="AlphaFoldDB" id="A0AAV5MMQ9"/>
<keyword evidence="10" id="KW-1185">Reference proteome</keyword>
<sequence>MASMFSTSEMSNIASTLLSTYASFAGTLMLLRSMARELIPEQLRSYFFSLFHYLFTPPSTDLTLVINESSGVSSNEVYNAADLYLATKISPKTERLKLSKTERQKNFAISIEKDEEVVDIFEGIELKWRYNCIEPREKHSAEKKFFELSFNKKFKDKIVDFYLPHVLARAKQIKEESKVVKIYNRDCPRGDDDTGIWGSMNLEHPATFDTVAMDSELKKMIIDDLERFVRRREFYKKVGKAWKRGYLLYGPPGTGKSSLIAAMANYLKFDIYDLELASIYSNSDLRNVLLSTTNRSIIVIEDIDCSIQVQDRENGLESDNSNRRLTLSGILNFIDGLWSSCGDEKIIVFTTNHKDRLDPALLRPGRMDVHINLSYCTVDAFRILASNYLDISNRDHPLFGEIESLIQSTEVTPAEVAEELMRSEDADLALQGLVNFIKHKRSKCHKNEEEVAEIEEANSFKSGNEEKEISVTRKRRSGVRIATRRRPGKGGTKDRLGRSAKMFFH</sequence>
<dbReference type="GO" id="GO:0006950">
    <property type="term" value="P:response to stress"/>
    <property type="evidence" value="ECO:0007669"/>
    <property type="project" value="UniProtKB-ARBA"/>
</dbReference>
<organism evidence="9 10">
    <name type="scientific">Rubroshorea leprosula</name>
    <dbReference type="NCBI Taxonomy" id="152421"/>
    <lineage>
        <taxon>Eukaryota</taxon>
        <taxon>Viridiplantae</taxon>
        <taxon>Streptophyta</taxon>
        <taxon>Embryophyta</taxon>
        <taxon>Tracheophyta</taxon>
        <taxon>Spermatophyta</taxon>
        <taxon>Magnoliopsida</taxon>
        <taxon>eudicotyledons</taxon>
        <taxon>Gunneridae</taxon>
        <taxon>Pentapetalae</taxon>
        <taxon>rosids</taxon>
        <taxon>malvids</taxon>
        <taxon>Malvales</taxon>
        <taxon>Dipterocarpaceae</taxon>
        <taxon>Rubroshorea</taxon>
    </lineage>
</organism>
<dbReference type="Proteomes" id="UP001054252">
    <property type="component" value="Unassembled WGS sequence"/>
</dbReference>
<dbReference type="Pfam" id="PF00004">
    <property type="entry name" value="AAA"/>
    <property type="match status" value="1"/>
</dbReference>
<dbReference type="InterPro" id="IPR058017">
    <property type="entry name" value="At3g28540-like_C"/>
</dbReference>
<dbReference type="PANTHER" id="PTHR23070">
    <property type="entry name" value="BCS1 AAA-TYPE ATPASE"/>
    <property type="match status" value="1"/>
</dbReference>
<dbReference type="Gene3D" id="3.40.50.300">
    <property type="entry name" value="P-loop containing nucleotide triphosphate hydrolases"/>
    <property type="match status" value="1"/>
</dbReference>
<evidence type="ECO:0000256" key="5">
    <source>
        <dbReference type="ARBA" id="ARBA00022842"/>
    </source>
</evidence>
<dbReference type="InterPro" id="IPR025753">
    <property type="entry name" value="AAA_N_dom"/>
</dbReference>
<evidence type="ECO:0000259" key="8">
    <source>
        <dbReference type="SMART" id="SM00382"/>
    </source>
</evidence>
<keyword evidence="4" id="KW-0067">ATP-binding</keyword>
<evidence type="ECO:0000256" key="4">
    <source>
        <dbReference type="ARBA" id="ARBA00022840"/>
    </source>
</evidence>
<feature type="compositionally biased region" description="Basic residues" evidence="7">
    <location>
        <begin position="475"/>
        <end position="488"/>
    </location>
</feature>
<reference evidence="9 10" key="1">
    <citation type="journal article" date="2021" name="Commun. Biol.">
        <title>The genome of Shorea leprosula (Dipterocarpaceae) highlights the ecological relevance of drought in aseasonal tropical rainforests.</title>
        <authorList>
            <person name="Ng K.K.S."/>
            <person name="Kobayashi M.J."/>
            <person name="Fawcett J.A."/>
            <person name="Hatakeyama M."/>
            <person name="Paape T."/>
            <person name="Ng C.H."/>
            <person name="Ang C.C."/>
            <person name="Tnah L.H."/>
            <person name="Lee C.T."/>
            <person name="Nishiyama T."/>
            <person name="Sese J."/>
            <person name="O'Brien M.J."/>
            <person name="Copetti D."/>
            <person name="Mohd Noor M.I."/>
            <person name="Ong R.C."/>
            <person name="Putra M."/>
            <person name="Sireger I.Z."/>
            <person name="Indrioko S."/>
            <person name="Kosugi Y."/>
            <person name="Izuno A."/>
            <person name="Isagi Y."/>
            <person name="Lee S.L."/>
            <person name="Shimizu K.K."/>
        </authorList>
    </citation>
    <scope>NUCLEOTIDE SEQUENCE [LARGE SCALE GENOMIC DNA]</scope>
    <source>
        <strain evidence="9">214</strain>
    </source>
</reference>
<keyword evidence="3" id="KW-0378">Hydrolase</keyword>
<dbReference type="InterPro" id="IPR050747">
    <property type="entry name" value="Mitochondrial_chaperone_BCS1"/>
</dbReference>
<accession>A0AAV5MMQ9</accession>
<feature type="domain" description="AAA+ ATPase" evidence="8">
    <location>
        <begin position="242"/>
        <end position="377"/>
    </location>
</feature>
<proteinExistence type="inferred from homology"/>
<gene>
    <name evidence="9" type="ORF">SLEP1_g57132</name>
</gene>
<evidence type="ECO:0000256" key="1">
    <source>
        <dbReference type="ARBA" id="ARBA00001946"/>
    </source>
</evidence>
<dbReference type="GO" id="GO:0005524">
    <property type="term" value="F:ATP binding"/>
    <property type="evidence" value="ECO:0007669"/>
    <property type="project" value="UniProtKB-KW"/>
</dbReference>
<dbReference type="InterPro" id="IPR003593">
    <property type="entry name" value="AAA+_ATPase"/>
</dbReference>
<dbReference type="GO" id="GO:0016887">
    <property type="term" value="F:ATP hydrolysis activity"/>
    <property type="evidence" value="ECO:0007669"/>
    <property type="project" value="InterPro"/>
</dbReference>
<dbReference type="InterPro" id="IPR027417">
    <property type="entry name" value="P-loop_NTPase"/>
</dbReference>
<dbReference type="SUPFAM" id="SSF52540">
    <property type="entry name" value="P-loop containing nucleoside triphosphate hydrolases"/>
    <property type="match status" value="1"/>
</dbReference>
<evidence type="ECO:0000256" key="2">
    <source>
        <dbReference type="ARBA" id="ARBA00007448"/>
    </source>
</evidence>
<dbReference type="EMBL" id="BPVZ01000366">
    <property type="protein sequence ID" value="GKV50429.1"/>
    <property type="molecule type" value="Genomic_DNA"/>
</dbReference>
<dbReference type="InterPro" id="IPR003959">
    <property type="entry name" value="ATPase_AAA_core"/>
</dbReference>
<dbReference type="Pfam" id="PF25568">
    <property type="entry name" value="AAA_lid_At3g28540"/>
    <property type="match status" value="1"/>
</dbReference>
<dbReference type="CDD" id="cd19510">
    <property type="entry name" value="RecA-like_BCS1"/>
    <property type="match status" value="1"/>
</dbReference>
<protein>
    <recommendedName>
        <fullName evidence="8">AAA+ ATPase domain-containing protein</fullName>
    </recommendedName>
</protein>
<evidence type="ECO:0000313" key="9">
    <source>
        <dbReference type="EMBL" id="GKV50429.1"/>
    </source>
</evidence>
<comment type="similarity">
    <text evidence="2">Belongs to the AAA ATPase family. BCS1 subfamily.</text>
</comment>
<evidence type="ECO:0000313" key="10">
    <source>
        <dbReference type="Proteomes" id="UP001054252"/>
    </source>
</evidence>
<dbReference type="SMART" id="SM00382">
    <property type="entry name" value="AAA"/>
    <property type="match status" value="1"/>
</dbReference>
<keyword evidence="4" id="KW-0547">Nucleotide-binding</keyword>
<dbReference type="Pfam" id="PF14363">
    <property type="entry name" value="AAA_assoc"/>
    <property type="match status" value="1"/>
</dbReference>
<comment type="catalytic activity">
    <reaction evidence="6">
        <text>ATP + H2O = ADP + phosphate + H(+)</text>
        <dbReference type="Rhea" id="RHEA:13065"/>
        <dbReference type="ChEBI" id="CHEBI:15377"/>
        <dbReference type="ChEBI" id="CHEBI:15378"/>
        <dbReference type="ChEBI" id="CHEBI:30616"/>
        <dbReference type="ChEBI" id="CHEBI:43474"/>
        <dbReference type="ChEBI" id="CHEBI:456216"/>
    </reaction>
</comment>
<comment type="cofactor">
    <cofactor evidence="1">
        <name>Mg(2+)</name>
        <dbReference type="ChEBI" id="CHEBI:18420"/>
    </cofactor>
</comment>
<dbReference type="Gene3D" id="6.10.280.40">
    <property type="match status" value="1"/>
</dbReference>
<keyword evidence="5" id="KW-0460">Magnesium</keyword>
<comment type="caution">
    <text evidence="9">The sequence shown here is derived from an EMBL/GenBank/DDBJ whole genome shotgun (WGS) entry which is preliminary data.</text>
</comment>
<evidence type="ECO:0000256" key="6">
    <source>
        <dbReference type="ARBA" id="ARBA00049360"/>
    </source>
</evidence>
<feature type="region of interest" description="Disordered" evidence="7">
    <location>
        <begin position="475"/>
        <end position="505"/>
    </location>
</feature>
<evidence type="ECO:0000256" key="3">
    <source>
        <dbReference type="ARBA" id="ARBA00022801"/>
    </source>
</evidence>
<evidence type="ECO:0000256" key="7">
    <source>
        <dbReference type="SAM" id="MobiDB-lite"/>
    </source>
</evidence>
<name>A0AAV5MMQ9_9ROSI</name>